<dbReference type="PANTHER" id="PTHR10925:SF5">
    <property type="entry name" value="RNA CYTIDINE ACETYLTRANSFERASE"/>
    <property type="match status" value="1"/>
</dbReference>
<dbReference type="GO" id="GO:1904812">
    <property type="term" value="P:rRNA acetylation involved in maturation of SSU-rRNA"/>
    <property type="evidence" value="ECO:0007669"/>
    <property type="project" value="TreeGrafter"/>
</dbReference>
<dbReference type="EMBL" id="JAAALK010000282">
    <property type="protein sequence ID" value="KAG8078182.1"/>
    <property type="molecule type" value="Genomic_DNA"/>
</dbReference>
<dbReference type="Proteomes" id="UP000729402">
    <property type="component" value="Unassembled WGS sequence"/>
</dbReference>
<name>A0A8J5VN29_ZIZPA</name>
<dbReference type="AlphaFoldDB" id="A0A8J5VN29"/>
<evidence type="ECO:0000313" key="3">
    <source>
        <dbReference type="EMBL" id="KAG8078183.1"/>
    </source>
</evidence>
<dbReference type="InterPro" id="IPR013562">
    <property type="entry name" value="TmcA/NAT10_N"/>
</dbReference>
<dbReference type="GO" id="GO:0030686">
    <property type="term" value="C:90S preribosome"/>
    <property type="evidence" value="ECO:0007669"/>
    <property type="project" value="TreeGrafter"/>
</dbReference>
<evidence type="ECO:0000313" key="5">
    <source>
        <dbReference type="Proteomes" id="UP000729402"/>
    </source>
</evidence>
<dbReference type="OrthoDB" id="1723864at2759"/>
<dbReference type="Pfam" id="PF08351">
    <property type="entry name" value="TmcA_N"/>
    <property type="match status" value="1"/>
</dbReference>
<protein>
    <recommendedName>
        <fullName evidence="1">TmcA/NAT10 N-terminal domain-containing protein</fullName>
    </recommendedName>
</protein>
<dbReference type="GO" id="GO:1990883">
    <property type="term" value="F:18S rRNA cytidine N-acetyltransferase activity"/>
    <property type="evidence" value="ECO:0007669"/>
    <property type="project" value="TreeGrafter"/>
</dbReference>
<gene>
    <name evidence="4" type="ORF">GUJ93_ZPchr0007g3444</name>
    <name evidence="2" type="ORF">GUJ93_ZPchr0007g4054</name>
    <name evidence="3" type="ORF">GUJ93_ZPchr0007g4359</name>
</gene>
<comment type="caution">
    <text evidence="2">The sequence shown here is derived from an EMBL/GenBank/DDBJ whole genome shotgun (WGS) entry which is preliminary data.</text>
</comment>
<sequence length="110" mass="12554">MRRGLMDPEKADIFLLFLEMSDITYCLYKDSEKVHVNTFDMCILQDFEALTPNLLARSIEIVEGGGLIILLLQDLSSLTGLYTMIMEHLHYDVVKSADAELKKETIQINV</sequence>
<dbReference type="GO" id="GO:0000049">
    <property type="term" value="F:tRNA binding"/>
    <property type="evidence" value="ECO:0007669"/>
    <property type="project" value="TreeGrafter"/>
</dbReference>
<accession>A0A8J5VN29</accession>
<feature type="domain" description="TmcA/NAT10 N-terminal" evidence="1">
    <location>
        <begin position="21"/>
        <end position="77"/>
    </location>
</feature>
<evidence type="ECO:0000259" key="1">
    <source>
        <dbReference type="Pfam" id="PF08351"/>
    </source>
</evidence>
<organism evidence="2 5">
    <name type="scientific">Zizania palustris</name>
    <name type="common">Northern wild rice</name>
    <dbReference type="NCBI Taxonomy" id="103762"/>
    <lineage>
        <taxon>Eukaryota</taxon>
        <taxon>Viridiplantae</taxon>
        <taxon>Streptophyta</taxon>
        <taxon>Embryophyta</taxon>
        <taxon>Tracheophyta</taxon>
        <taxon>Spermatophyta</taxon>
        <taxon>Magnoliopsida</taxon>
        <taxon>Liliopsida</taxon>
        <taxon>Poales</taxon>
        <taxon>Poaceae</taxon>
        <taxon>BOP clade</taxon>
        <taxon>Oryzoideae</taxon>
        <taxon>Oryzeae</taxon>
        <taxon>Zizaniinae</taxon>
        <taxon>Zizania</taxon>
    </lineage>
</organism>
<evidence type="ECO:0000313" key="4">
    <source>
        <dbReference type="EMBL" id="KAG8078184.1"/>
    </source>
</evidence>
<proteinExistence type="predicted"/>
<evidence type="ECO:0000313" key="2">
    <source>
        <dbReference type="EMBL" id="KAG8078182.1"/>
    </source>
</evidence>
<keyword evidence="5" id="KW-1185">Reference proteome</keyword>
<dbReference type="GO" id="GO:0005730">
    <property type="term" value="C:nucleolus"/>
    <property type="evidence" value="ECO:0007669"/>
    <property type="project" value="TreeGrafter"/>
</dbReference>
<dbReference type="InterPro" id="IPR032672">
    <property type="entry name" value="TmcA/NAT10/Kre33"/>
</dbReference>
<dbReference type="EMBL" id="JAAALK010000282">
    <property type="protein sequence ID" value="KAG8078183.1"/>
    <property type="molecule type" value="Genomic_DNA"/>
</dbReference>
<dbReference type="PANTHER" id="PTHR10925">
    <property type="entry name" value="N-ACETYLTRANSFERASE 10"/>
    <property type="match status" value="1"/>
</dbReference>
<reference evidence="2" key="1">
    <citation type="journal article" date="2021" name="bioRxiv">
        <title>Whole Genome Assembly and Annotation of Northern Wild Rice, Zizania palustris L., Supports a Whole Genome Duplication in the Zizania Genus.</title>
        <authorList>
            <person name="Haas M."/>
            <person name="Kono T."/>
            <person name="Macchietto M."/>
            <person name="Millas R."/>
            <person name="McGilp L."/>
            <person name="Shao M."/>
            <person name="Duquette J."/>
            <person name="Hirsch C.N."/>
            <person name="Kimball J."/>
        </authorList>
    </citation>
    <scope>NUCLEOTIDE SEQUENCE</scope>
    <source>
        <tissue evidence="2">Fresh leaf tissue</tissue>
    </source>
</reference>
<reference evidence="2" key="2">
    <citation type="submission" date="2021-02" db="EMBL/GenBank/DDBJ databases">
        <authorList>
            <person name="Kimball J.A."/>
            <person name="Haas M.W."/>
            <person name="Macchietto M."/>
            <person name="Kono T."/>
            <person name="Duquette J."/>
            <person name="Shao M."/>
        </authorList>
    </citation>
    <scope>NUCLEOTIDE SEQUENCE</scope>
    <source>
        <tissue evidence="2">Fresh leaf tissue</tissue>
    </source>
</reference>
<dbReference type="EMBL" id="JAAALK010000282">
    <property type="protein sequence ID" value="KAG8078184.1"/>
    <property type="molecule type" value="Genomic_DNA"/>
</dbReference>